<keyword evidence="1" id="KW-0597">Phosphoprotein</keyword>
<comment type="caution">
    <text evidence="4">The sequence shown here is derived from an EMBL/GenBank/DDBJ whole genome shotgun (WGS) entry which is preliminary data.</text>
</comment>
<dbReference type="SUPFAM" id="SSF52172">
    <property type="entry name" value="CheY-like"/>
    <property type="match status" value="1"/>
</dbReference>
<evidence type="ECO:0000259" key="3">
    <source>
        <dbReference type="PROSITE" id="PS50930"/>
    </source>
</evidence>
<dbReference type="OrthoDB" id="1646880at2"/>
<feature type="domain" description="HTH LytTR-type" evidence="3">
    <location>
        <begin position="131"/>
        <end position="201"/>
    </location>
</feature>
<dbReference type="PROSITE" id="PS50930">
    <property type="entry name" value="HTH_LYTTR"/>
    <property type="match status" value="1"/>
</dbReference>
<dbReference type="Gene3D" id="2.40.50.1020">
    <property type="entry name" value="LytTr DNA-binding domain"/>
    <property type="match status" value="1"/>
</dbReference>
<evidence type="ECO:0000313" key="5">
    <source>
        <dbReference type="Proteomes" id="UP000251889"/>
    </source>
</evidence>
<keyword evidence="5" id="KW-1185">Reference proteome</keyword>
<evidence type="ECO:0000259" key="2">
    <source>
        <dbReference type="PROSITE" id="PS50110"/>
    </source>
</evidence>
<sequence>MLKAIAIDDEPIALEVIKTFSSKTEHIDLIGSFTDAFKAMDFLKMHSVDLIFLDIKMPDISGIDFLKALHQPPMVIFTTAYSEHAVQSFELDAIDYLLKPIALTRFLKACNKAFEQHQLRYQQPIKDHVFIKSGYEQIKVALAAIRYVESNGNYVQFVIDGKKIISRLTMTEASDLLPPTTFVRVHRFYIVSKLHVTRLDKRTVWVGENEIPIGPGFAEKASELVR</sequence>
<dbReference type="RefSeq" id="WP_112747778.1">
    <property type="nucleotide sequence ID" value="NZ_QMFY01000007.1"/>
</dbReference>
<organism evidence="4 5">
    <name type="scientific">Pseudochryseolinea flava</name>
    <dbReference type="NCBI Taxonomy" id="2059302"/>
    <lineage>
        <taxon>Bacteria</taxon>
        <taxon>Pseudomonadati</taxon>
        <taxon>Bacteroidota</taxon>
        <taxon>Cytophagia</taxon>
        <taxon>Cytophagales</taxon>
        <taxon>Fulvivirgaceae</taxon>
        <taxon>Pseudochryseolinea</taxon>
    </lineage>
</organism>
<feature type="domain" description="Response regulatory" evidence="2">
    <location>
        <begin position="3"/>
        <end position="114"/>
    </location>
</feature>
<feature type="modified residue" description="4-aspartylphosphate" evidence="1">
    <location>
        <position position="54"/>
    </location>
</feature>
<dbReference type="PROSITE" id="PS50110">
    <property type="entry name" value="RESPONSE_REGULATORY"/>
    <property type="match status" value="1"/>
</dbReference>
<dbReference type="InterPro" id="IPR011006">
    <property type="entry name" value="CheY-like_superfamily"/>
</dbReference>
<dbReference type="SMART" id="SM00448">
    <property type="entry name" value="REC"/>
    <property type="match status" value="1"/>
</dbReference>
<name>A0A364Y3R5_9BACT</name>
<dbReference type="PANTHER" id="PTHR37299">
    <property type="entry name" value="TRANSCRIPTIONAL REGULATOR-RELATED"/>
    <property type="match status" value="1"/>
</dbReference>
<keyword evidence="4" id="KW-0238">DNA-binding</keyword>
<protein>
    <submittedName>
        <fullName evidence="4">DNA-binding response regulator</fullName>
    </submittedName>
</protein>
<dbReference type="InterPro" id="IPR001789">
    <property type="entry name" value="Sig_transdc_resp-reg_receiver"/>
</dbReference>
<dbReference type="GO" id="GO:0003677">
    <property type="term" value="F:DNA binding"/>
    <property type="evidence" value="ECO:0007669"/>
    <property type="project" value="UniProtKB-KW"/>
</dbReference>
<dbReference type="SMART" id="SM00850">
    <property type="entry name" value="LytTR"/>
    <property type="match status" value="1"/>
</dbReference>
<evidence type="ECO:0000256" key="1">
    <source>
        <dbReference type="PROSITE-ProRule" id="PRU00169"/>
    </source>
</evidence>
<accession>A0A364Y3R5</accession>
<dbReference type="EMBL" id="QMFY01000007">
    <property type="protein sequence ID" value="RAW00436.1"/>
    <property type="molecule type" value="Genomic_DNA"/>
</dbReference>
<dbReference type="AlphaFoldDB" id="A0A364Y3R5"/>
<gene>
    <name evidence="4" type="ORF">DQQ10_15425</name>
</gene>
<dbReference type="PANTHER" id="PTHR37299:SF1">
    <property type="entry name" value="STAGE 0 SPORULATION PROTEIN A HOMOLOG"/>
    <property type="match status" value="1"/>
</dbReference>
<evidence type="ECO:0000313" key="4">
    <source>
        <dbReference type="EMBL" id="RAW00436.1"/>
    </source>
</evidence>
<proteinExistence type="predicted"/>
<reference evidence="4 5" key="1">
    <citation type="submission" date="2018-06" db="EMBL/GenBank/DDBJ databases">
        <title>Chryseolinea flavus sp. nov., a member of the phylum Bacteroidetes isolated from soil.</title>
        <authorList>
            <person name="Li Y."/>
            <person name="Wang J."/>
        </authorList>
    </citation>
    <scope>NUCLEOTIDE SEQUENCE [LARGE SCALE GENOMIC DNA]</scope>
    <source>
        <strain evidence="4 5">SDU1-6</strain>
    </source>
</reference>
<dbReference type="Gene3D" id="3.40.50.2300">
    <property type="match status" value="1"/>
</dbReference>
<dbReference type="GO" id="GO:0000156">
    <property type="term" value="F:phosphorelay response regulator activity"/>
    <property type="evidence" value="ECO:0007669"/>
    <property type="project" value="InterPro"/>
</dbReference>
<dbReference type="Pfam" id="PF04397">
    <property type="entry name" value="LytTR"/>
    <property type="match status" value="1"/>
</dbReference>
<dbReference type="Pfam" id="PF00072">
    <property type="entry name" value="Response_reg"/>
    <property type="match status" value="1"/>
</dbReference>
<dbReference type="InterPro" id="IPR046947">
    <property type="entry name" value="LytR-like"/>
</dbReference>
<dbReference type="InterPro" id="IPR007492">
    <property type="entry name" value="LytTR_DNA-bd_dom"/>
</dbReference>
<dbReference type="Proteomes" id="UP000251889">
    <property type="component" value="Unassembled WGS sequence"/>
</dbReference>